<dbReference type="Proteomes" id="UP000295606">
    <property type="component" value="Unassembled WGS sequence"/>
</dbReference>
<dbReference type="AlphaFoldDB" id="A0A4V2ZUP8"/>
<evidence type="ECO:0008006" key="3">
    <source>
        <dbReference type="Google" id="ProtNLM"/>
    </source>
</evidence>
<dbReference type="OrthoDB" id="7924799at2"/>
<dbReference type="RefSeq" id="WP_133191063.1">
    <property type="nucleotide sequence ID" value="NZ_SMOD01000097.1"/>
</dbReference>
<evidence type="ECO:0000313" key="1">
    <source>
        <dbReference type="EMBL" id="TDG01895.1"/>
    </source>
</evidence>
<sequence>MTTRKMLGIRGPNQNLEFKKRYETNPLLEPRELQFNDRLVKVGSQKDLIDPDTGDKVAVNAIYRRRVVDSDRYAKIYLEGVTRTFGLSKPAARVFQVILQLCKKDSDQLYLNFMAVQKVEDAIQERTYQRGLRELLEAGFIAYSDMPNMFWINVHLFFNGDRVRFIEEYVRAEESKQQRIEG</sequence>
<name>A0A4V2ZUP8_9BURK</name>
<proteinExistence type="predicted"/>
<reference evidence="1 2" key="1">
    <citation type="submission" date="2019-03" db="EMBL/GenBank/DDBJ databases">
        <title>Paraburkholderia sp. isolated from native Mimosa gymnas in Guartela State Park, Brazil.</title>
        <authorList>
            <person name="Paulitsch F."/>
            <person name="Hungria M."/>
            <person name="Delamuta J.R.M."/>
            <person name="Ribeiro R.A."/>
            <person name="Dall'Agnol R."/>
            <person name="Silva J.S.B."/>
        </authorList>
    </citation>
    <scope>NUCLEOTIDE SEQUENCE [LARGE SCALE GENOMIC DNA]</scope>
    <source>
        <strain evidence="1 2">CNPSo 3008</strain>
    </source>
</reference>
<gene>
    <name evidence="1" type="ORF">E1N52_42635</name>
</gene>
<accession>A0A4V2ZUP8</accession>
<evidence type="ECO:0000313" key="2">
    <source>
        <dbReference type="Proteomes" id="UP000295606"/>
    </source>
</evidence>
<protein>
    <recommendedName>
        <fullName evidence="3">Plasmid replication protein RepL domain-containing protein</fullName>
    </recommendedName>
</protein>
<comment type="caution">
    <text evidence="1">The sequence shown here is derived from an EMBL/GenBank/DDBJ whole genome shotgun (WGS) entry which is preliminary data.</text>
</comment>
<organism evidence="1 2">
    <name type="scientific">Paraburkholderia guartelaensis</name>
    <dbReference type="NCBI Taxonomy" id="2546446"/>
    <lineage>
        <taxon>Bacteria</taxon>
        <taxon>Pseudomonadati</taxon>
        <taxon>Pseudomonadota</taxon>
        <taxon>Betaproteobacteria</taxon>
        <taxon>Burkholderiales</taxon>
        <taxon>Burkholderiaceae</taxon>
        <taxon>Paraburkholderia</taxon>
    </lineage>
</organism>
<dbReference type="EMBL" id="SMOD01000097">
    <property type="protein sequence ID" value="TDG01895.1"/>
    <property type="molecule type" value="Genomic_DNA"/>
</dbReference>